<dbReference type="PANTHER" id="PTHR43553:SF24">
    <property type="entry name" value="ENERGY-COUPLING FACTOR TRANSPORTER ATP-BINDING PROTEIN ECFA1"/>
    <property type="match status" value="1"/>
</dbReference>
<dbReference type="GO" id="GO:0042626">
    <property type="term" value="F:ATPase-coupled transmembrane transporter activity"/>
    <property type="evidence" value="ECO:0007669"/>
    <property type="project" value="TreeGrafter"/>
</dbReference>
<evidence type="ECO:0000256" key="8">
    <source>
        <dbReference type="ARBA" id="ARBA00022967"/>
    </source>
</evidence>
<evidence type="ECO:0000256" key="9">
    <source>
        <dbReference type="ARBA" id="ARBA00023136"/>
    </source>
</evidence>
<keyword evidence="4" id="KW-1003">Cell membrane</keyword>
<dbReference type="InterPro" id="IPR017871">
    <property type="entry name" value="ABC_transporter-like_CS"/>
</dbReference>
<dbReference type="Pfam" id="PF00005">
    <property type="entry name" value="ABC_tran"/>
    <property type="match status" value="1"/>
</dbReference>
<dbReference type="PANTHER" id="PTHR43553">
    <property type="entry name" value="HEAVY METAL TRANSPORTER"/>
    <property type="match status" value="1"/>
</dbReference>
<dbReference type="SUPFAM" id="SSF52540">
    <property type="entry name" value="P-loop containing nucleoside triphosphate hydrolases"/>
    <property type="match status" value="1"/>
</dbReference>
<dbReference type="SMART" id="SM00382">
    <property type="entry name" value="AAA"/>
    <property type="match status" value="1"/>
</dbReference>
<accession>A0A318TR47</accession>
<evidence type="ECO:0000256" key="2">
    <source>
        <dbReference type="ARBA" id="ARBA00005417"/>
    </source>
</evidence>
<proteinExistence type="inferred from homology"/>
<keyword evidence="6" id="KW-0547">Nucleotide-binding</keyword>
<evidence type="ECO:0000256" key="1">
    <source>
        <dbReference type="ARBA" id="ARBA00004236"/>
    </source>
</evidence>
<keyword evidence="8" id="KW-1278">Translocase</keyword>
<comment type="similarity">
    <text evidence="2">Belongs to the ABC transporter superfamily.</text>
</comment>
<evidence type="ECO:0000256" key="5">
    <source>
        <dbReference type="ARBA" id="ARBA00022519"/>
    </source>
</evidence>
<dbReference type="InterPro" id="IPR050095">
    <property type="entry name" value="ECF_ABC_transporter_ATP-bd"/>
</dbReference>
<dbReference type="Proteomes" id="UP000247727">
    <property type="component" value="Unassembled WGS sequence"/>
</dbReference>
<comment type="subcellular location">
    <subcellularLocation>
        <location evidence="1">Cell membrane</location>
    </subcellularLocation>
</comment>
<comment type="caution">
    <text evidence="11">The sequence shown here is derived from an EMBL/GenBank/DDBJ whole genome shotgun (WGS) entry which is preliminary data.</text>
</comment>
<keyword evidence="9" id="KW-0472">Membrane</keyword>
<dbReference type="AlphaFoldDB" id="A0A318TR47"/>
<gene>
    <name evidence="11" type="ORF">C8J30_1304</name>
</gene>
<organism evidence="11 12">
    <name type="scientific">Rhodobacter viridis</name>
    <dbReference type="NCBI Taxonomy" id="1054202"/>
    <lineage>
        <taxon>Bacteria</taxon>
        <taxon>Pseudomonadati</taxon>
        <taxon>Pseudomonadota</taxon>
        <taxon>Alphaproteobacteria</taxon>
        <taxon>Rhodobacterales</taxon>
        <taxon>Rhodobacter group</taxon>
        <taxon>Rhodobacter</taxon>
    </lineage>
</organism>
<name>A0A318TR47_9RHOB</name>
<dbReference type="GO" id="GO:0016887">
    <property type="term" value="F:ATP hydrolysis activity"/>
    <property type="evidence" value="ECO:0007669"/>
    <property type="project" value="InterPro"/>
</dbReference>
<dbReference type="PROSITE" id="PS00211">
    <property type="entry name" value="ABC_TRANSPORTER_1"/>
    <property type="match status" value="1"/>
</dbReference>
<protein>
    <submittedName>
        <fullName evidence="11">Cobalt/nickel transport system ATP-binding protein</fullName>
    </submittedName>
</protein>
<dbReference type="GO" id="GO:0043190">
    <property type="term" value="C:ATP-binding cassette (ABC) transporter complex"/>
    <property type="evidence" value="ECO:0007669"/>
    <property type="project" value="TreeGrafter"/>
</dbReference>
<dbReference type="InterPro" id="IPR027417">
    <property type="entry name" value="P-loop_NTPase"/>
</dbReference>
<evidence type="ECO:0000256" key="7">
    <source>
        <dbReference type="ARBA" id="ARBA00022840"/>
    </source>
</evidence>
<sequence>MNDCVFRLSEVSFSYKGVAALSGVTLDLPRGRRIALLGANGSGKSTLLRLLDGLHFPEAGRIEALGAPLSAAALADEATAIAFRRRVGFVFQNPDVQLFCPSVFDELAFGPLQLHWPRERIRGAVTRMLDAFGLTALANRPPHRLSGGEKKRVALASVLILDPEVLLLDEPTAALDPQATDDIVTRLETGFGAQAADRTLIFSTHDLDVVARIADHVVVLEAGRVVAEGPTASVLADTALLRRTRLLPAQAIPAVG</sequence>
<dbReference type="PROSITE" id="PS50893">
    <property type="entry name" value="ABC_TRANSPORTER_2"/>
    <property type="match status" value="1"/>
</dbReference>
<dbReference type="OrthoDB" id="9802264at2"/>
<dbReference type="InterPro" id="IPR003593">
    <property type="entry name" value="AAA+_ATPase"/>
</dbReference>
<evidence type="ECO:0000313" key="12">
    <source>
        <dbReference type="Proteomes" id="UP000247727"/>
    </source>
</evidence>
<evidence type="ECO:0000256" key="6">
    <source>
        <dbReference type="ARBA" id="ARBA00022741"/>
    </source>
</evidence>
<evidence type="ECO:0000313" key="11">
    <source>
        <dbReference type="EMBL" id="PYF06290.1"/>
    </source>
</evidence>
<evidence type="ECO:0000256" key="3">
    <source>
        <dbReference type="ARBA" id="ARBA00022448"/>
    </source>
</evidence>
<dbReference type="InterPro" id="IPR003439">
    <property type="entry name" value="ABC_transporter-like_ATP-bd"/>
</dbReference>
<keyword evidence="3" id="KW-0813">Transport</keyword>
<feature type="domain" description="ABC transporter" evidence="10">
    <location>
        <begin position="6"/>
        <end position="247"/>
    </location>
</feature>
<dbReference type="CDD" id="cd03225">
    <property type="entry name" value="ABC_cobalt_CbiO_domain1"/>
    <property type="match status" value="1"/>
</dbReference>
<dbReference type="InterPro" id="IPR015856">
    <property type="entry name" value="ABC_transpr_CbiO/EcfA_su"/>
</dbReference>
<evidence type="ECO:0000256" key="4">
    <source>
        <dbReference type="ARBA" id="ARBA00022475"/>
    </source>
</evidence>
<dbReference type="GO" id="GO:0005524">
    <property type="term" value="F:ATP binding"/>
    <property type="evidence" value="ECO:0007669"/>
    <property type="project" value="UniProtKB-KW"/>
</dbReference>
<keyword evidence="5" id="KW-0997">Cell inner membrane</keyword>
<evidence type="ECO:0000259" key="10">
    <source>
        <dbReference type="PROSITE" id="PS50893"/>
    </source>
</evidence>
<dbReference type="EMBL" id="QJTK01000030">
    <property type="protein sequence ID" value="PYF06290.1"/>
    <property type="molecule type" value="Genomic_DNA"/>
</dbReference>
<dbReference type="GO" id="GO:0000041">
    <property type="term" value="P:transition metal ion transport"/>
    <property type="evidence" value="ECO:0007669"/>
    <property type="project" value="UniProtKB-ARBA"/>
</dbReference>
<reference evidence="11 12" key="1">
    <citation type="submission" date="2018-06" db="EMBL/GenBank/DDBJ databases">
        <title>Genomic Encyclopedia of Type Strains, Phase III (KMG-III): the genomes of soil and plant-associated and newly described type strains.</title>
        <authorList>
            <person name="Whitman W."/>
        </authorList>
    </citation>
    <scope>NUCLEOTIDE SEQUENCE [LARGE SCALE GENOMIC DNA]</scope>
    <source>
        <strain evidence="11 12">JA737</strain>
    </source>
</reference>
<dbReference type="Gene3D" id="3.40.50.300">
    <property type="entry name" value="P-loop containing nucleotide triphosphate hydrolases"/>
    <property type="match status" value="1"/>
</dbReference>
<keyword evidence="7 11" id="KW-0067">ATP-binding</keyword>
<dbReference type="FunFam" id="3.40.50.300:FF:000224">
    <property type="entry name" value="Energy-coupling factor transporter ATP-binding protein EcfA"/>
    <property type="match status" value="1"/>
</dbReference>
<keyword evidence="12" id="KW-1185">Reference proteome</keyword>